<feature type="region of interest" description="Disordered" evidence="2">
    <location>
        <begin position="576"/>
        <end position="607"/>
    </location>
</feature>
<evidence type="ECO:0000256" key="2">
    <source>
        <dbReference type="SAM" id="MobiDB-lite"/>
    </source>
</evidence>
<dbReference type="Pfam" id="PF23286">
    <property type="entry name" value="LRR_13"/>
    <property type="match status" value="1"/>
</dbReference>
<dbReference type="InterPro" id="IPR032675">
    <property type="entry name" value="LRR_dom_sf"/>
</dbReference>
<dbReference type="PANTHER" id="PTHR11017">
    <property type="entry name" value="LEUCINE-RICH REPEAT-CONTAINING PROTEIN"/>
    <property type="match status" value="1"/>
</dbReference>
<reference evidence="5" key="1">
    <citation type="submission" date="2025-08" db="UniProtKB">
        <authorList>
            <consortium name="RefSeq"/>
        </authorList>
    </citation>
    <scope>IDENTIFICATION</scope>
    <source>
        <tissue evidence="5">Seedling</tissue>
    </source>
</reference>
<keyword evidence="4" id="KW-1185">Reference proteome</keyword>
<accession>A0ABM4AAU2</accession>
<feature type="compositionally biased region" description="Basic and acidic residues" evidence="2">
    <location>
        <begin position="576"/>
        <end position="585"/>
    </location>
</feature>
<dbReference type="GeneID" id="107431347"/>
<dbReference type="Proteomes" id="UP001652623">
    <property type="component" value="Chromosome 6"/>
</dbReference>
<evidence type="ECO:0000313" key="4">
    <source>
        <dbReference type="Proteomes" id="UP001652623"/>
    </source>
</evidence>
<dbReference type="Gene3D" id="3.80.10.10">
    <property type="entry name" value="Ribonuclease Inhibitor"/>
    <property type="match status" value="2"/>
</dbReference>
<dbReference type="PANTHER" id="PTHR11017:SF479">
    <property type="entry name" value="DISEASE RESISTANCE PROTEIN (TIR-NBS-LRR CLASS) FAMILY"/>
    <property type="match status" value="1"/>
</dbReference>
<keyword evidence="1" id="KW-0611">Plant defense</keyword>
<organism evidence="4 5">
    <name type="scientific">Ziziphus jujuba</name>
    <name type="common">Chinese jujube</name>
    <name type="synonym">Ziziphus sativa</name>
    <dbReference type="NCBI Taxonomy" id="326968"/>
    <lineage>
        <taxon>Eukaryota</taxon>
        <taxon>Viridiplantae</taxon>
        <taxon>Streptophyta</taxon>
        <taxon>Embryophyta</taxon>
        <taxon>Tracheophyta</taxon>
        <taxon>Spermatophyta</taxon>
        <taxon>Magnoliopsida</taxon>
        <taxon>eudicotyledons</taxon>
        <taxon>Gunneridae</taxon>
        <taxon>Pentapetalae</taxon>
        <taxon>rosids</taxon>
        <taxon>fabids</taxon>
        <taxon>Rosales</taxon>
        <taxon>Rhamnaceae</taxon>
        <taxon>Paliureae</taxon>
        <taxon>Ziziphus</taxon>
    </lineage>
</organism>
<dbReference type="SUPFAM" id="SSF52058">
    <property type="entry name" value="L domain-like"/>
    <property type="match status" value="1"/>
</dbReference>
<proteinExistence type="predicted"/>
<feature type="domain" description="Disease resistance protein RPS4B/Roq1-like leucine-rich repeats" evidence="3">
    <location>
        <begin position="291"/>
        <end position="357"/>
    </location>
</feature>
<dbReference type="InterPro" id="IPR058546">
    <property type="entry name" value="RPS4B/Roq1-like_LRR"/>
</dbReference>
<protein>
    <submittedName>
        <fullName evidence="5">Disease resistance-like protein DSC1</fullName>
    </submittedName>
</protein>
<evidence type="ECO:0000259" key="3">
    <source>
        <dbReference type="Pfam" id="PF23286"/>
    </source>
</evidence>
<evidence type="ECO:0000313" key="5">
    <source>
        <dbReference type="RefSeq" id="XP_060673832.1"/>
    </source>
</evidence>
<sequence length="626" mass="71412">MPEIEMHDLLQRTGQAIVSGESKEPGNRSRLWTAKEICHVLERNTGTAAIEGISFNMSDIRKVVKVCPAAFSKMYNLRYLKIYAFHENKKCKLCLPQGLDSYLSDTPSSFEWESYTLKTLPSDFIPENLVELRLQNNQREVLWDESEPLEKLKVIDLSHSKLLTRTTNLSQASNLEIINLEGCIRLVQVPSSFKNLQKLQRLHLTDCSNLFYDGRLLEHENCRAIHRNNVDKLKSSETPNANFPMNLRYLFLDRTAIETVPSSFGGLLGLVQLHLDNCKRLKSIPTSICKLKSLKFLNLSKCTNLENFPEIMELMERLECLILEGTGIKELPESIVNLIGLDMLFLEGCSKLQKLPTLPLGLSYLDVENCESLKSLAHLPSSLEYLLASHCTSLETISSWRTPLGYERNDLYFVDGSVRFDNCVNLDRNTRNNILPDLAMFRILSCARSYKKLVNRHRELYSCVTDTIEYRLNLEFIDEDCPYDFHVSEVFGCLEIINSDLVWMAHVAALSCKALEENLGENWDFICTLYVSGISLYARPLDYHDGFHDSDVEGVENCKIKKCGIWLIYDKDADQEVDGEKEKPKASTTKRRFGESSEASGIGITEVVGSDDEDEYRQKRRVLSTG</sequence>
<evidence type="ECO:0000256" key="1">
    <source>
        <dbReference type="ARBA" id="ARBA00022821"/>
    </source>
</evidence>
<dbReference type="InterPro" id="IPR044974">
    <property type="entry name" value="Disease_R_plants"/>
</dbReference>
<dbReference type="RefSeq" id="XP_060673832.1">
    <property type="nucleotide sequence ID" value="XM_060817849.1"/>
</dbReference>
<gene>
    <name evidence="5" type="primary">LOC107431347</name>
</gene>
<name>A0ABM4AAU2_ZIZJJ</name>